<feature type="domain" description="HTH tetR-type" evidence="6">
    <location>
        <begin position="123"/>
        <end position="183"/>
    </location>
</feature>
<sequence length="305" mass="33362">MTSWPRVPSSRAKASPAIPAPETRMFTCALQVSLRWVCDRIGRRSPVRQAKRQSGAVGGQAAAAAIQPLKKQAVAFSELTQHRLAPQRRTWRQSAPEQRQEVSAAMANGTDRQPARRPGGRNARVRAQILAATVELVARDGIAGFRYEEVAEFAGVHKTSVYRNWPDREELVVEALLRYAEDLASVADTGDIHRDLVDFLLALAGGMETPFGRTLEQAIQPARQSATVEALTKILDQRVAAMQRRVDTAVERGELPPVDSSFLGEMISGPVHLIVNRGMRPFTRADAERIVGVVLAGIRATAPHA</sequence>
<dbReference type="PROSITE" id="PS50977">
    <property type="entry name" value="HTH_TETR_2"/>
    <property type="match status" value="1"/>
</dbReference>
<dbReference type="GO" id="GO:0000976">
    <property type="term" value="F:transcription cis-regulatory region binding"/>
    <property type="evidence" value="ECO:0007669"/>
    <property type="project" value="TreeGrafter"/>
</dbReference>
<keyword evidence="1" id="KW-0805">Transcription regulation</keyword>
<dbReference type="SUPFAM" id="SSF48498">
    <property type="entry name" value="Tetracyclin repressor-like, C-terminal domain"/>
    <property type="match status" value="1"/>
</dbReference>
<evidence type="ECO:0000313" key="7">
    <source>
        <dbReference type="EMBL" id="EFL21561.1"/>
    </source>
</evidence>
<dbReference type="PANTHER" id="PTHR30055:SF148">
    <property type="entry name" value="TETR-FAMILY TRANSCRIPTIONAL REGULATOR"/>
    <property type="match status" value="1"/>
</dbReference>
<dbReference type="Pfam" id="PF00440">
    <property type="entry name" value="TetR_N"/>
    <property type="match status" value="1"/>
</dbReference>
<dbReference type="InterPro" id="IPR009057">
    <property type="entry name" value="Homeodomain-like_sf"/>
</dbReference>
<dbReference type="InterPro" id="IPR050109">
    <property type="entry name" value="HTH-type_TetR-like_transc_reg"/>
</dbReference>
<dbReference type="PRINTS" id="PR00455">
    <property type="entry name" value="HTHTETR"/>
</dbReference>
<accession>D9WLF8</accession>
<feature type="DNA-binding region" description="H-T-H motif" evidence="4">
    <location>
        <begin position="146"/>
        <end position="165"/>
    </location>
</feature>
<dbReference type="InterPro" id="IPR011075">
    <property type="entry name" value="TetR_C"/>
</dbReference>
<keyword evidence="8" id="KW-1185">Reference proteome</keyword>
<gene>
    <name evidence="7" type="ORF">SSOG_01273</name>
</gene>
<evidence type="ECO:0000259" key="6">
    <source>
        <dbReference type="PROSITE" id="PS50977"/>
    </source>
</evidence>
<organism evidence="7 8">
    <name type="scientific">Streptomyces himastatinicus ATCC 53653</name>
    <dbReference type="NCBI Taxonomy" id="457427"/>
    <lineage>
        <taxon>Bacteria</taxon>
        <taxon>Bacillati</taxon>
        <taxon>Actinomycetota</taxon>
        <taxon>Actinomycetes</taxon>
        <taxon>Kitasatosporales</taxon>
        <taxon>Streptomycetaceae</taxon>
        <taxon>Streptomyces</taxon>
        <taxon>Streptomyces violaceusniger group</taxon>
    </lineage>
</organism>
<evidence type="ECO:0000256" key="5">
    <source>
        <dbReference type="SAM" id="MobiDB-lite"/>
    </source>
</evidence>
<name>D9WLF8_9ACTN</name>
<dbReference type="SUPFAM" id="SSF46689">
    <property type="entry name" value="Homeodomain-like"/>
    <property type="match status" value="1"/>
</dbReference>
<feature type="region of interest" description="Disordered" evidence="5">
    <location>
        <begin position="85"/>
        <end position="122"/>
    </location>
</feature>
<dbReference type="STRING" id="457427.SSOG_01273"/>
<dbReference type="Gene3D" id="1.10.357.10">
    <property type="entry name" value="Tetracycline Repressor, domain 2"/>
    <property type="match status" value="1"/>
</dbReference>
<protein>
    <submittedName>
        <fullName evidence="7">TetR family transcriptional regulator</fullName>
    </submittedName>
</protein>
<dbReference type="InterPro" id="IPR036271">
    <property type="entry name" value="Tet_transcr_reg_TetR-rel_C_sf"/>
</dbReference>
<evidence type="ECO:0000256" key="1">
    <source>
        <dbReference type="ARBA" id="ARBA00023015"/>
    </source>
</evidence>
<reference evidence="7 8" key="1">
    <citation type="submission" date="2009-02" db="EMBL/GenBank/DDBJ databases">
        <title>Annotation of Streptomyces hygroscopicus strain ATCC 53653.</title>
        <authorList>
            <consortium name="The Broad Institute Genome Sequencing Platform"/>
            <consortium name="Broad Institute Microbial Sequencing Center"/>
            <person name="Fischbach M."/>
            <person name="Godfrey P."/>
            <person name="Ward D."/>
            <person name="Young S."/>
            <person name="Zeng Q."/>
            <person name="Koehrsen M."/>
            <person name="Alvarado L."/>
            <person name="Berlin A.M."/>
            <person name="Bochicchio J."/>
            <person name="Borenstein D."/>
            <person name="Chapman S.B."/>
            <person name="Chen Z."/>
            <person name="Engels R."/>
            <person name="Freedman E."/>
            <person name="Gellesch M."/>
            <person name="Goldberg J."/>
            <person name="Griggs A."/>
            <person name="Gujja S."/>
            <person name="Heilman E.R."/>
            <person name="Heiman D.I."/>
            <person name="Hepburn T.A."/>
            <person name="Howarth C."/>
            <person name="Jen D."/>
            <person name="Larson L."/>
            <person name="Lewis B."/>
            <person name="Mehta T."/>
            <person name="Park D."/>
            <person name="Pearson M."/>
            <person name="Richards J."/>
            <person name="Roberts A."/>
            <person name="Saif S."/>
            <person name="Shea T.D."/>
            <person name="Shenoy N."/>
            <person name="Sisk P."/>
            <person name="Stolte C."/>
            <person name="Sykes S.N."/>
            <person name="Thomson T."/>
            <person name="Walk T."/>
            <person name="White J."/>
            <person name="Yandava C."/>
            <person name="Straight P."/>
            <person name="Clardy J."/>
            <person name="Hung D."/>
            <person name="Kolter R."/>
            <person name="Mekalanos J."/>
            <person name="Walker S."/>
            <person name="Walsh C.T."/>
            <person name="Wieland-Brown L.C."/>
            <person name="Haas B."/>
            <person name="Nusbaum C."/>
            <person name="Birren B."/>
        </authorList>
    </citation>
    <scope>NUCLEOTIDE SEQUENCE [LARGE SCALE GENOMIC DNA]</scope>
    <source>
        <strain evidence="7 8">ATCC 53653</strain>
    </source>
</reference>
<dbReference type="Proteomes" id="UP000003963">
    <property type="component" value="Unassembled WGS sequence"/>
</dbReference>
<dbReference type="Gene3D" id="1.10.10.60">
    <property type="entry name" value="Homeodomain-like"/>
    <property type="match status" value="1"/>
</dbReference>
<keyword evidence="3" id="KW-0804">Transcription</keyword>
<evidence type="ECO:0000313" key="8">
    <source>
        <dbReference type="Proteomes" id="UP000003963"/>
    </source>
</evidence>
<evidence type="ECO:0000256" key="3">
    <source>
        <dbReference type="ARBA" id="ARBA00023163"/>
    </source>
</evidence>
<dbReference type="Pfam" id="PF16859">
    <property type="entry name" value="TetR_C_11"/>
    <property type="match status" value="1"/>
</dbReference>
<keyword evidence="2 4" id="KW-0238">DNA-binding</keyword>
<dbReference type="HOGENOM" id="CLU_911902_0_0_11"/>
<evidence type="ECO:0000256" key="4">
    <source>
        <dbReference type="PROSITE-ProRule" id="PRU00335"/>
    </source>
</evidence>
<dbReference type="GO" id="GO:0003700">
    <property type="term" value="F:DNA-binding transcription factor activity"/>
    <property type="evidence" value="ECO:0007669"/>
    <property type="project" value="TreeGrafter"/>
</dbReference>
<dbReference type="InterPro" id="IPR001647">
    <property type="entry name" value="HTH_TetR"/>
</dbReference>
<dbReference type="AlphaFoldDB" id="D9WLF8"/>
<proteinExistence type="predicted"/>
<dbReference type="EMBL" id="GG657754">
    <property type="protein sequence ID" value="EFL21561.1"/>
    <property type="molecule type" value="Genomic_DNA"/>
</dbReference>
<evidence type="ECO:0000256" key="2">
    <source>
        <dbReference type="ARBA" id="ARBA00023125"/>
    </source>
</evidence>
<dbReference type="PANTHER" id="PTHR30055">
    <property type="entry name" value="HTH-TYPE TRANSCRIPTIONAL REGULATOR RUTR"/>
    <property type="match status" value="1"/>
</dbReference>